<accession>A0A9X3Z8A5</accession>
<gene>
    <name evidence="3" type="ORF">NYP16_13220</name>
</gene>
<feature type="transmembrane region" description="Helical" evidence="2">
    <location>
        <begin position="5"/>
        <end position="27"/>
    </location>
</feature>
<evidence type="ECO:0000313" key="4">
    <source>
        <dbReference type="Proteomes" id="UP001141619"/>
    </source>
</evidence>
<feature type="compositionally biased region" description="Basic and acidic residues" evidence="1">
    <location>
        <begin position="103"/>
        <end position="138"/>
    </location>
</feature>
<dbReference type="SUPFAM" id="SSF74653">
    <property type="entry name" value="TolA/TonB C-terminal domain"/>
    <property type="match status" value="1"/>
</dbReference>
<reference evidence="3" key="1">
    <citation type="submission" date="2022-08" db="EMBL/GenBank/DDBJ databases">
        <authorList>
            <person name="Vandamme P."/>
            <person name="Hettiarachchi A."/>
            <person name="Peeters C."/>
            <person name="Cnockaert M."/>
            <person name="Carlier A."/>
        </authorList>
    </citation>
    <scope>NUCLEOTIDE SEQUENCE</scope>
    <source>
        <strain evidence="3">LMG 31809</strain>
    </source>
</reference>
<dbReference type="Gene3D" id="3.30.1150.10">
    <property type="match status" value="1"/>
</dbReference>
<evidence type="ECO:0000313" key="3">
    <source>
        <dbReference type="EMBL" id="MDA5194913.1"/>
    </source>
</evidence>
<keyword evidence="2" id="KW-1133">Transmembrane helix</keyword>
<keyword evidence="4" id="KW-1185">Reference proteome</keyword>
<keyword evidence="2" id="KW-0812">Transmembrane</keyword>
<name>A0A9X3Z8A5_9PROT</name>
<evidence type="ECO:0000256" key="2">
    <source>
        <dbReference type="SAM" id="Phobius"/>
    </source>
</evidence>
<feature type="compositionally biased region" description="Low complexity" evidence="1">
    <location>
        <begin position="88"/>
        <end position="99"/>
    </location>
</feature>
<comment type="caution">
    <text evidence="3">The sequence shown here is derived from an EMBL/GenBank/DDBJ whole genome shotgun (WGS) entry which is preliminary data.</text>
</comment>
<dbReference type="AlphaFoldDB" id="A0A9X3Z8A5"/>
<evidence type="ECO:0000256" key="1">
    <source>
        <dbReference type="SAM" id="MobiDB-lite"/>
    </source>
</evidence>
<organism evidence="3 4">
    <name type="scientific">Govanella unica</name>
    <dbReference type="NCBI Taxonomy" id="2975056"/>
    <lineage>
        <taxon>Bacteria</taxon>
        <taxon>Pseudomonadati</taxon>
        <taxon>Pseudomonadota</taxon>
        <taxon>Alphaproteobacteria</taxon>
        <taxon>Emcibacterales</taxon>
        <taxon>Govanellaceae</taxon>
        <taxon>Govanella</taxon>
    </lineage>
</organism>
<proteinExistence type="predicted"/>
<feature type="region of interest" description="Disordered" evidence="1">
    <location>
        <begin position="48"/>
        <end position="162"/>
    </location>
</feature>
<dbReference type="EMBL" id="JANWOI010000004">
    <property type="protein sequence ID" value="MDA5194913.1"/>
    <property type="molecule type" value="Genomic_DNA"/>
</dbReference>
<dbReference type="RefSeq" id="WP_274944619.1">
    <property type="nucleotide sequence ID" value="NZ_JANWOI010000004.1"/>
</dbReference>
<dbReference type="Proteomes" id="UP001141619">
    <property type="component" value="Unassembled WGS sequence"/>
</dbReference>
<reference evidence="3" key="2">
    <citation type="journal article" date="2023" name="Syst. Appl. Microbiol.">
        <title>Govania unica gen. nov., sp. nov., a rare biosphere bacterium that represents a novel family in the class Alphaproteobacteria.</title>
        <authorList>
            <person name="Vandamme P."/>
            <person name="Peeters C."/>
            <person name="Hettiarachchi A."/>
            <person name="Cnockaert M."/>
            <person name="Carlier A."/>
        </authorList>
    </citation>
    <scope>NUCLEOTIDE SEQUENCE</scope>
    <source>
        <strain evidence="3">LMG 31809</strain>
    </source>
</reference>
<protein>
    <recommendedName>
        <fullName evidence="5">Cell envelope biogenesis protein TolA</fullName>
    </recommendedName>
</protein>
<evidence type="ECO:0008006" key="5">
    <source>
        <dbReference type="Google" id="ProtNLM"/>
    </source>
</evidence>
<feature type="compositionally biased region" description="Basic and acidic residues" evidence="1">
    <location>
        <begin position="145"/>
        <end position="162"/>
    </location>
</feature>
<keyword evidence="2" id="KW-0472">Membrane</keyword>
<feature type="compositionally biased region" description="Basic and acidic residues" evidence="1">
    <location>
        <begin position="56"/>
        <end position="84"/>
    </location>
</feature>
<sequence length="293" mass="32658">MRKAIIISAVGHLIVILVAMFGIPHFMTREFVEPAIVPVDLVQEISEDASAPPPKAELDPKQQLETEPSPELKPETPEEAKPQPKPEPQTAAEEPQTPEDVVPEMKPEPEKKEEKPKPKTPEVTPQRRPDQPQKKFDPTKLSALLDKRIKEDTPDEKTEKKLDVSQILKRTSPVQSDSPSRTPMDKARIAANLQGLIRAQVEPCWTVPAGARLAENLQVRIRIWLQPNGALARAPEIVDSGRMNMAGQEGFRAAADSARRAVQRCAPLKLPPDTYDIWRDTELIFDPKDMLGG</sequence>